<evidence type="ECO:0000313" key="2">
    <source>
        <dbReference type="EMBL" id="HCO27054.1"/>
    </source>
</evidence>
<accession>A0A3D3RDZ3</accession>
<name>A0A3D3RDZ3_9PLAN</name>
<dbReference type="Proteomes" id="UP000263642">
    <property type="component" value="Unassembled WGS sequence"/>
</dbReference>
<feature type="domain" description="ABC-three component systems C-terminal" evidence="1">
    <location>
        <begin position="269"/>
        <end position="395"/>
    </location>
</feature>
<evidence type="ECO:0000313" key="3">
    <source>
        <dbReference type="Proteomes" id="UP000263642"/>
    </source>
</evidence>
<dbReference type="AlphaFoldDB" id="A0A3D3RDZ3"/>
<reference evidence="2 3" key="1">
    <citation type="journal article" date="2018" name="Nat. Biotechnol.">
        <title>A standardized bacterial taxonomy based on genome phylogeny substantially revises the tree of life.</title>
        <authorList>
            <person name="Parks D.H."/>
            <person name="Chuvochina M."/>
            <person name="Waite D.W."/>
            <person name="Rinke C."/>
            <person name="Skarshewski A."/>
            <person name="Chaumeil P.A."/>
            <person name="Hugenholtz P."/>
        </authorList>
    </citation>
    <scope>NUCLEOTIDE SEQUENCE [LARGE SCALE GENOMIC DNA]</scope>
    <source>
        <strain evidence="2">UBA9375</strain>
    </source>
</reference>
<dbReference type="InterPro" id="IPR046913">
    <property type="entry name" value="ABC-3C_CTD7"/>
</dbReference>
<organism evidence="2 3">
    <name type="scientific">Gimesia maris</name>
    <dbReference type="NCBI Taxonomy" id="122"/>
    <lineage>
        <taxon>Bacteria</taxon>
        <taxon>Pseudomonadati</taxon>
        <taxon>Planctomycetota</taxon>
        <taxon>Planctomycetia</taxon>
        <taxon>Planctomycetales</taxon>
        <taxon>Planctomycetaceae</taxon>
        <taxon>Gimesia</taxon>
    </lineage>
</organism>
<evidence type="ECO:0000259" key="1">
    <source>
        <dbReference type="Pfam" id="PF20283"/>
    </source>
</evidence>
<comment type="caution">
    <text evidence="2">The sequence shown here is derived from an EMBL/GenBank/DDBJ whole genome shotgun (WGS) entry which is preliminary data.</text>
</comment>
<dbReference type="Pfam" id="PF20283">
    <property type="entry name" value="CTD7"/>
    <property type="match status" value="1"/>
</dbReference>
<gene>
    <name evidence="2" type="ORF">DIT97_30105</name>
</gene>
<protein>
    <recommendedName>
        <fullName evidence="1">ABC-three component systems C-terminal domain-containing protein</fullName>
    </recommendedName>
</protein>
<dbReference type="EMBL" id="DQAY01000189">
    <property type="protein sequence ID" value="HCO27054.1"/>
    <property type="molecule type" value="Genomic_DNA"/>
</dbReference>
<sequence length="403" mass="45217">MSAVGEHSASDSAIGYYYQGMYALLVLLDANDDACVAVETADDVTIEDGTTHLHQLKHSLKPGTPLTIKADGLWKTIKVWCDHGPKSGDQFILATCAVVNDDDVLKELTDFGSPRSDVLVKLFDDEATRVRIARAKIVAKGETKPYTTRSPGCEAWLALSPTQRQSFLCGIKLVPAIPNAADIPDAVAQKLKTCVLAEVRQRLVERLLEWWDRQVILSMLGRRDRKLSKVELLAQIERLIIEHSNRGLPDDVAGLFPDDLDAEMSGIMARQIELVSGGKPRIRRAAIARWRVRTQREKWLADDLSIAPELDRFDSGLVEKWDERFGPMQHDCSGADETECQGNGLQLLDWSHLDAHRDVQPIRPLFTAEYLVQGSFQQLADEKRIGWHPKYEEILGTEESEER</sequence>
<proteinExistence type="predicted"/>